<feature type="transmembrane region" description="Helical" evidence="1">
    <location>
        <begin position="12"/>
        <end position="32"/>
    </location>
</feature>
<proteinExistence type="predicted"/>
<reference evidence="2" key="1">
    <citation type="submission" date="2020-10" db="EMBL/GenBank/DDBJ databases">
        <authorList>
            <person name="Gilroy R."/>
        </authorList>
    </citation>
    <scope>NUCLEOTIDE SEQUENCE</scope>
    <source>
        <strain evidence="2">15467</strain>
    </source>
</reference>
<accession>A0A9D9DMN5</accession>
<dbReference type="AlphaFoldDB" id="A0A9D9DMN5"/>
<keyword evidence="1" id="KW-0812">Transmembrane</keyword>
<comment type="caution">
    <text evidence="2">The sequence shown here is derived from an EMBL/GenBank/DDBJ whole genome shotgun (WGS) entry which is preliminary data.</text>
</comment>
<keyword evidence="1" id="KW-0472">Membrane</keyword>
<evidence type="ECO:0000313" key="3">
    <source>
        <dbReference type="Proteomes" id="UP000823635"/>
    </source>
</evidence>
<dbReference type="EMBL" id="JADINB010000102">
    <property type="protein sequence ID" value="MBO8429196.1"/>
    <property type="molecule type" value="Genomic_DNA"/>
</dbReference>
<gene>
    <name evidence="2" type="ORF">IAC68_04610</name>
</gene>
<sequence length="123" mass="14165">MTVFDLFKEGAWWKILVFLLAISAIYPIFGFARKEMYGDLDFAGKKDVIIKAMEQYNYVLCNQTPTSFTFRHKNMAIRIIRMMEDEVVIDFSTKPATISGLRKEVFRVGRLIANAAIADENNN</sequence>
<reference evidence="2" key="2">
    <citation type="journal article" date="2021" name="PeerJ">
        <title>Extensive microbial diversity within the chicken gut microbiome revealed by metagenomics and culture.</title>
        <authorList>
            <person name="Gilroy R."/>
            <person name="Ravi A."/>
            <person name="Getino M."/>
            <person name="Pursley I."/>
            <person name="Horton D.L."/>
            <person name="Alikhan N.F."/>
            <person name="Baker D."/>
            <person name="Gharbi K."/>
            <person name="Hall N."/>
            <person name="Watson M."/>
            <person name="Adriaenssens E.M."/>
            <person name="Foster-Nyarko E."/>
            <person name="Jarju S."/>
            <person name="Secka A."/>
            <person name="Antonio M."/>
            <person name="Oren A."/>
            <person name="Chaudhuri R.R."/>
            <person name="La Ragione R."/>
            <person name="Hildebrand F."/>
            <person name="Pallen M.J."/>
        </authorList>
    </citation>
    <scope>NUCLEOTIDE SEQUENCE</scope>
    <source>
        <strain evidence="2">15467</strain>
    </source>
</reference>
<evidence type="ECO:0000313" key="2">
    <source>
        <dbReference type="EMBL" id="MBO8429196.1"/>
    </source>
</evidence>
<organism evidence="2 3">
    <name type="scientific">Candidatus Egerieousia excrementavium</name>
    <dbReference type="NCBI Taxonomy" id="2840778"/>
    <lineage>
        <taxon>Bacteria</taxon>
        <taxon>Pseudomonadati</taxon>
        <taxon>Bacteroidota</taxon>
        <taxon>Bacteroidia</taxon>
        <taxon>Bacteroidales</taxon>
        <taxon>Candidatus Egerieousia</taxon>
    </lineage>
</organism>
<dbReference type="Proteomes" id="UP000823635">
    <property type="component" value="Unassembled WGS sequence"/>
</dbReference>
<protein>
    <submittedName>
        <fullName evidence="2">Uncharacterized protein</fullName>
    </submittedName>
</protein>
<name>A0A9D9DMN5_9BACT</name>
<keyword evidence="1" id="KW-1133">Transmembrane helix</keyword>
<evidence type="ECO:0000256" key="1">
    <source>
        <dbReference type="SAM" id="Phobius"/>
    </source>
</evidence>